<dbReference type="EMBL" id="AP026866">
    <property type="protein sequence ID" value="BDS05665.1"/>
    <property type="molecule type" value="Genomic_DNA"/>
</dbReference>
<feature type="domain" description="Serine aminopeptidase S33" evidence="1">
    <location>
        <begin position="61"/>
        <end position="203"/>
    </location>
</feature>
<accession>A0AAT9FI52</accession>
<name>A0AAT9FI52_9BACT</name>
<evidence type="ECO:0000313" key="2">
    <source>
        <dbReference type="EMBL" id="BDS05665.1"/>
    </source>
</evidence>
<dbReference type="SUPFAM" id="SSF53474">
    <property type="entry name" value="alpha/beta-Hydrolases"/>
    <property type="match status" value="1"/>
</dbReference>
<proteinExistence type="predicted"/>
<dbReference type="KEGG" id="osu:NT6N_07050"/>
<organism evidence="2">
    <name type="scientific">Oceaniferula spumae</name>
    <dbReference type="NCBI Taxonomy" id="2979115"/>
    <lineage>
        <taxon>Bacteria</taxon>
        <taxon>Pseudomonadati</taxon>
        <taxon>Verrucomicrobiota</taxon>
        <taxon>Verrucomicrobiia</taxon>
        <taxon>Verrucomicrobiales</taxon>
        <taxon>Verrucomicrobiaceae</taxon>
        <taxon>Oceaniferula</taxon>
    </lineage>
</organism>
<dbReference type="InterPro" id="IPR029058">
    <property type="entry name" value="AB_hydrolase_fold"/>
</dbReference>
<sequence>MDTQSPIWTFLPGLHGTPELFGGVKQALPNTIESEFVELPTKGSQRYTTLSTWLDEHLPRGVERVLIAESFSGPIALRLAALRPDEVCGVVLVASFCDAPINPGIALLPLRPLFMVKPPKAALRHFLIGDDAEDAEVADLSNVIQTIPSRTLANRVRAVLELQEQDNPTLADVPMMILQAQSDNLVPWDAQQRLEACYPEARVHWIEAPHLAMQRYPEKCVQMIQSFVENLPVKQILVGASSKADPTE</sequence>
<gene>
    <name evidence="2" type="ORF">NT6N_07050</name>
</gene>
<dbReference type="Pfam" id="PF12146">
    <property type="entry name" value="Hydrolase_4"/>
    <property type="match status" value="1"/>
</dbReference>
<evidence type="ECO:0000259" key="1">
    <source>
        <dbReference type="Pfam" id="PF12146"/>
    </source>
</evidence>
<reference evidence="2" key="1">
    <citation type="submission" date="2024-07" db="EMBL/GenBank/DDBJ databases">
        <title>Complete genome sequence of Verrucomicrobiaceae bacterium NT6N.</title>
        <authorList>
            <person name="Huang C."/>
            <person name="Takami H."/>
            <person name="Hamasaki K."/>
        </authorList>
    </citation>
    <scope>NUCLEOTIDE SEQUENCE</scope>
    <source>
        <strain evidence="2">NT6N</strain>
    </source>
</reference>
<dbReference type="Gene3D" id="3.40.50.1820">
    <property type="entry name" value="alpha/beta hydrolase"/>
    <property type="match status" value="1"/>
</dbReference>
<dbReference type="InterPro" id="IPR022742">
    <property type="entry name" value="Hydrolase_4"/>
</dbReference>
<dbReference type="AlphaFoldDB" id="A0AAT9FI52"/>
<protein>
    <recommendedName>
        <fullName evidence="1">Serine aminopeptidase S33 domain-containing protein</fullName>
    </recommendedName>
</protein>